<evidence type="ECO:0000313" key="2">
    <source>
        <dbReference type="Proteomes" id="UP000295351"/>
    </source>
</evidence>
<comment type="caution">
    <text evidence="1">The sequence shown here is derived from an EMBL/GenBank/DDBJ whole genome shotgun (WGS) entry which is preliminary data.</text>
</comment>
<keyword evidence="2" id="KW-1185">Reference proteome</keyword>
<gene>
    <name evidence="1" type="ORF">EV665_11356</name>
</gene>
<dbReference type="EMBL" id="SLVX01000013">
    <property type="protein sequence ID" value="TCN41470.1"/>
    <property type="molecule type" value="Genomic_DNA"/>
</dbReference>
<reference evidence="1 2" key="1">
    <citation type="submission" date="2019-03" db="EMBL/GenBank/DDBJ databases">
        <title>Genomic Encyclopedia of Type Strains, Phase IV (KMG-IV): sequencing the most valuable type-strain genomes for metagenomic binning, comparative biology and taxonomic classification.</title>
        <authorList>
            <person name="Goeker M."/>
        </authorList>
    </citation>
    <scope>NUCLEOTIDE SEQUENCE [LARGE SCALE GENOMIC DNA]</scope>
    <source>
        <strain evidence="1 2">DSM 18401</strain>
    </source>
</reference>
<name>A0A4V2RHT5_SHIGR</name>
<proteinExistence type="predicted"/>
<accession>A0A4V2RHT5</accession>
<dbReference type="AlphaFoldDB" id="A0A4V2RHT5"/>
<organism evidence="1 2">
    <name type="scientific">Shinella granuli</name>
    <dbReference type="NCBI Taxonomy" id="323621"/>
    <lineage>
        <taxon>Bacteria</taxon>
        <taxon>Pseudomonadati</taxon>
        <taxon>Pseudomonadota</taxon>
        <taxon>Alphaproteobacteria</taxon>
        <taxon>Hyphomicrobiales</taxon>
        <taxon>Rhizobiaceae</taxon>
        <taxon>Shinella</taxon>
    </lineage>
</organism>
<dbReference type="Proteomes" id="UP000295351">
    <property type="component" value="Unassembled WGS sequence"/>
</dbReference>
<dbReference type="RefSeq" id="WP_133035355.1">
    <property type="nucleotide sequence ID" value="NZ_BAABEI010000012.1"/>
</dbReference>
<sequence>MMFFGFFQANPATPEDDIATGTYADGAIGTPLADLSTPPRDRSQVFRRTLKDRDYGLSRKAGQSGAGMVA</sequence>
<evidence type="ECO:0000313" key="1">
    <source>
        <dbReference type="EMBL" id="TCN41470.1"/>
    </source>
</evidence>
<protein>
    <submittedName>
        <fullName evidence="1">Uncharacterized protein</fullName>
    </submittedName>
</protein>